<proteinExistence type="predicted"/>
<evidence type="ECO:0000256" key="5">
    <source>
        <dbReference type="PROSITE-ProRule" id="PRU00042"/>
    </source>
</evidence>
<dbReference type="GO" id="GO:0008270">
    <property type="term" value="F:zinc ion binding"/>
    <property type="evidence" value="ECO:0007669"/>
    <property type="project" value="UniProtKB-KW"/>
</dbReference>
<name>A0A834IQU9_RHYFE</name>
<dbReference type="Gene3D" id="3.30.160.60">
    <property type="entry name" value="Classic Zinc Finger"/>
    <property type="match status" value="1"/>
</dbReference>
<gene>
    <name evidence="7" type="ORF">GWI33_021881</name>
</gene>
<evidence type="ECO:0000256" key="4">
    <source>
        <dbReference type="ARBA" id="ARBA00022833"/>
    </source>
</evidence>
<feature type="domain" description="C2H2-type" evidence="6">
    <location>
        <begin position="193"/>
        <end position="215"/>
    </location>
</feature>
<dbReference type="SMART" id="SM00355">
    <property type="entry name" value="ZnF_C2H2"/>
    <property type="match status" value="3"/>
</dbReference>
<dbReference type="PROSITE" id="PS50157">
    <property type="entry name" value="ZINC_FINGER_C2H2_2"/>
    <property type="match status" value="2"/>
</dbReference>
<protein>
    <recommendedName>
        <fullName evidence="6">C2H2-type domain-containing protein</fullName>
    </recommendedName>
</protein>
<dbReference type="EMBL" id="JAACXV010000074">
    <property type="protein sequence ID" value="KAF7284599.1"/>
    <property type="molecule type" value="Genomic_DNA"/>
</dbReference>
<comment type="caution">
    <text evidence="7">The sequence shown here is derived from an EMBL/GenBank/DDBJ whole genome shotgun (WGS) entry which is preliminary data.</text>
</comment>
<evidence type="ECO:0000259" key="6">
    <source>
        <dbReference type="PROSITE" id="PS50157"/>
    </source>
</evidence>
<keyword evidence="4" id="KW-0862">Zinc</keyword>
<evidence type="ECO:0000313" key="8">
    <source>
        <dbReference type="Proteomes" id="UP000625711"/>
    </source>
</evidence>
<dbReference type="OrthoDB" id="654211at2759"/>
<evidence type="ECO:0000313" key="7">
    <source>
        <dbReference type="EMBL" id="KAF7284599.1"/>
    </source>
</evidence>
<dbReference type="InterPro" id="IPR036236">
    <property type="entry name" value="Znf_C2H2_sf"/>
</dbReference>
<reference evidence="7" key="1">
    <citation type="submission" date="2020-08" db="EMBL/GenBank/DDBJ databases">
        <title>Genome sequencing and assembly of the red palm weevil Rhynchophorus ferrugineus.</title>
        <authorList>
            <person name="Dias G.B."/>
            <person name="Bergman C.M."/>
            <person name="Manee M."/>
        </authorList>
    </citation>
    <scope>NUCLEOTIDE SEQUENCE</scope>
    <source>
        <strain evidence="7">AA-2017</strain>
        <tissue evidence="7">Whole larva</tissue>
    </source>
</reference>
<keyword evidence="1" id="KW-0479">Metal-binding</keyword>
<accession>A0A834IQU9</accession>
<dbReference type="SUPFAM" id="SSF57667">
    <property type="entry name" value="beta-beta-alpha zinc fingers"/>
    <property type="match status" value="1"/>
</dbReference>
<keyword evidence="2" id="KW-0677">Repeat</keyword>
<keyword evidence="8" id="KW-1185">Reference proteome</keyword>
<evidence type="ECO:0000256" key="1">
    <source>
        <dbReference type="ARBA" id="ARBA00022723"/>
    </source>
</evidence>
<dbReference type="PANTHER" id="PTHR24409:SF295">
    <property type="entry name" value="AZ2-RELATED"/>
    <property type="match status" value="1"/>
</dbReference>
<dbReference type="GO" id="GO:0005634">
    <property type="term" value="C:nucleus"/>
    <property type="evidence" value="ECO:0007669"/>
    <property type="project" value="TreeGrafter"/>
</dbReference>
<dbReference type="Proteomes" id="UP000625711">
    <property type="component" value="Unassembled WGS sequence"/>
</dbReference>
<evidence type="ECO:0000256" key="2">
    <source>
        <dbReference type="ARBA" id="ARBA00022737"/>
    </source>
</evidence>
<feature type="domain" description="C2H2-type" evidence="6">
    <location>
        <begin position="244"/>
        <end position="271"/>
    </location>
</feature>
<sequence>MVGDLLTDLVNTHNNTLLLLTPVLRDNELIIRDDKSSVDMEFSFDENSCDSKDFIVNGKSQYSKSEISHGQNMNNNIVDQYNKNKTKCDIQKFKDFLQTSSSSASSEDLSKKFSFRKKIRKRRDTREKARHYKVNITRLNNNWSLHESTGEFYYCRCRDDQKKGCSNDIKINSDTESASDTSKISNYNYNPKVFCSKCGNGYREESMLIEHMKIHETHCRVCNEIFPTEQTFKQHIQTHLFKVFVCHICNYEFPVKAMLHRHLDYHVEDSIMESVIDMEEDYNLTPCPMPNMNYQTSITNILHYLGDTNDI</sequence>
<dbReference type="InterPro" id="IPR013087">
    <property type="entry name" value="Znf_C2H2_type"/>
</dbReference>
<dbReference type="PROSITE" id="PS00028">
    <property type="entry name" value="ZINC_FINGER_C2H2_1"/>
    <property type="match status" value="2"/>
</dbReference>
<dbReference type="AlphaFoldDB" id="A0A834IQU9"/>
<dbReference type="PANTHER" id="PTHR24409">
    <property type="entry name" value="ZINC FINGER PROTEIN 142"/>
    <property type="match status" value="1"/>
</dbReference>
<evidence type="ECO:0000256" key="3">
    <source>
        <dbReference type="ARBA" id="ARBA00022771"/>
    </source>
</evidence>
<dbReference type="GO" id="GO:0000981">
    <property type="term" value="F:DNA-binding transcription factor activity, RNA polymerase II-specific"/>
    <property type="evidence" value="ECO:0007669"/>
    <property type="project" value="TreeGrafter"/>
</dbReference>
<keyword evidence="3 5" id="KW-0863">Zinc-finger</keyword>
<organism evidence="7 8">
    <name type="scientific">Rhynchophorus ferrugineus</name>
    <name type="common">Red palm weevil</name>
    <name type="synonym">Curculio ferrugineus</name>
    <dbReference type="NCBI Taxonomy" id="354439"/>
    <lineage>
        <taxon>Eukaryota</taxon>
        <taxon>Metazoa</taxon>
        <taxon>Ecdysozoa</taxon>
        <taxon>Arthropoda</taxon>
        <taxon>Hexapoda</taxon>
        <taxon>Insecta</taxon>
        <taxon>Pterygota</taxon>
        <taxon>Neoptera</taxon>
        <taxon>Endopterygota</taxon>
        <taxon>Coleoptera</taxon>
        <taxon>Polyphaga</taxon>
        <taxon>Cucujiformia</taxon>
        <taxon>Curculionidae</taxon>
        <taxon>Dryophthorinae</taxon>
        <taxon>Rhynchophorus</taxon>
    </lineage>
</organism>
<dbReference type="GO" id="GO:0000977">
    <property type="term" value="F:RNA polymerase II transcription regulatory region sequence-specific DNA binding"/>
    <property type="evidence" value="ECO:0007669"/>
    <property type="project" value="TreeGrafter"/>
</dbReference>